<dbReference type="Pfam" id="PF01126">
    <property type="entry name" value="Heme_oxygenase"/>
    <property type="match status" value="1"/>
</dbReference>
<sequence length="276" mass="32168">MDKTKKLATIDVSRNRLYIKDRTTPIEQAILFATFDLHRDIELTPFAQTMVTGTISRSNYAYYLSQLYFIYKTLEEANDRCKENPVFKTLYYPDEMNRQDALAGDLAFFYGDDWKHKIKPTPTTQIYMDRINFISTTKPELLVAHNFIRYFGEFSGGQVLKHKIKKGLQLEDLRGTKVYEFEKIENLKHFKQFYLDQMNAIELTSTQYYELIEESRHAFQLNIDNFLELEDILASLNSGYLTKLRKSMSAYSDVTLKATTVILAGALVANFVRSRA</sequence>
<dbReference type="PANTHER" id="PTHR10720:SF0">
    <property type="entry name" value="HEME OXYGENASE"/>
    <property type="match status" value="1"/>
</dbReference>
<dbReference type="InterPro" id="IPR016084">
    <property type="entry name" value="Haem_Oase-like_multi-hlx"/>
</dbReference>
<dbReference type="GeneID" id="20242142"/>
<organism evidence="4 5">
    <name type="scientific">Lottia gigantea</name>
    <name type="common">Giant owl limpet</name>
    <dbReference type="NCBI Taxonomy" id="225164"/>
    <lineage>
        <taxon>Eukaryota</taxon>
        <taxon>Metazoa</taxon>
        <taxon>Spiralia</taxon>
        <taxon>Lophotrochozoa</taxon>
        <taxon>Mollusca</taxon>
        <taxon>Gastropoda</taxon>
        <taxon>Patellogastropoda</taxon>
        <taxon>Lottioidea</taxon>
        <taxon>Lottiidae</taxon>
        <taxon>Lottia</taxon>
    </lineage>
</organism>
<dbReference type="GO" id="GO:0006788">
    <property type="term" value="P:heme oxidation"/>
    <property type="evidence" value="ECO:0007669"/>
    <property type="project" value="InterPro"/>
</dbReference>
<dbReference type="GO" id="GO:0006979">
    <property type="term" value="P:response to oxidative stress"/>
    <property type="evidence" value="ECO:0007669"/>
    <property type="project" value="TreeGrafter"/>
</dbReference>
<dbReference type="HOGENOM" id="CLU_057050_2_0_1"/>
<dbReference type="PRINTS" id="PR00088">
    <property type="entry name" value="HAEMOXYGNASE"/>
</dbReference>
<dbReference type="CTD" id="20242142"/>
<dbReference type="CDD" id="cd19165">
    <property type="entry name" value="HemeO"/>
    <property type="match status" value="1"/>
</dbReference>
<dbReference type="GO" id="GO:0042167">
    <property type="term" value="P:heme catabolic process"/>
    <property type="evidence" value="ECO:0007669"/>
    <property type="project" value="TreeGrafter"/>
</dbReference>
<dbReference type="KEGG" id="lgi:LOTGIDRAFT_172621"/>
<dbReference type="GO" id="GO:0004392">
    <property type="term" value="F:heme oxygenase (decyclizing) activity"/>
    <property type="evidence" value="ECO:0007669"/>
    <property type="project" value="InterPro"/>
</dbReference>
<keyword evidence="1" id="KW-0349">Heme</keyword>
<dbReference type="OrthoDB" id="652091at2759"/>
<dbReference type="InterPro" id="IPR002051">
    <property type="entry name" value="Haem_Oase"/>
</dbReference>
<keyword evidence="3" id="KW-0408">Iron</keyword>
<evidence type="ECO:0008006" key="6">
    <source>
        <dbReference type="Google" id="ProtNLM"/>
    </source>
</evidence>
<reference evidence="4 5" key="1">
    <citation type="journal article" date="2013" name="Nature">
        <title>Insights into bilaterian evolution from three spiralian genomes.</title>
        <authorList>
            <person name="Simakov O."/>
            <person name="Marletaz F."/>
            <person name="Cho S.J."/>
            <person name="Edsinger-Gonzales E."/>
            <person name="Havlak P."/>
            <person name="Hellsten U."/>
            <person name="Kuo D.H."/>
            <person name="Larsson T."/>
            <person name="Lv J."/>
            <person name="Arendt D."/>
            <person name="Savage R."/>
            <person name="Osoegawa K."/>
            <person name="de Jong P."/>
            <person name="Grimwood J."/>
            <person name="Chapman J.A."/>
            <person name="Shapiro H."/>
            <person name="Aerts A."/>
            <person name="Otillar R.P."/>
            <person name="Terry A.Y."/>
            <person name="Boore J.L."/>
            <person name="Grigoriev I.V."/>
            <person name="Lindberg D.R."/>
            <person name="Seaver E.C."/>
            <person name="Weisblat D.A."/>
            <person name="Putnam N.H."/>
            <person name="Rokhsar D.S."/>
        </authorList>
    </citation>
    <scope>NUCLEOTIDE SEQUENCE [LARGE SCALE GENOMIC DNA]</scope>
</reference>
<keyword evidence="5" id="KW-1185">Reference proteome</keyword>
<protein>
    <recommendedName>
        <fullName evidence="6">Heme oxygenase</fullName>
    </recommendedName>
</protein>
<accession>V4AVZ7</accession>
<dbReference type="Proteomes" id="UP000030746">
    <property type="component" value="Unassembled WGS sequence"/>
</dbReference>
<evidence type="ECO:0000313" key="4">
    <source>
        <dbReference type="EMBL" id="ESP01588.1"/>
    </source>
</evidence>
<evidence type="ECO:0000313" key="5">
    <source>
        <dbReference type="Proteomes" id="UP000030746"/>
    </source>
</evidence>
<dbReference type="GO" id="GO:0046872">
    <property type="term" value="F:metal ion binding"/>
    <property type="evidence" value="ECO:0007669"/>
    <property type="project" value="UniProtKB-KW"/>
</dbReference>
<dbReference type="STRING" id="225164.V4AVZ7"/>
<dbReference type="OMA" id="TEQLWFV"/>
<dbReference type="GO" id="GO:0020037">
    <property type="term" value="F:heme binding"/>
    <property type="evidence" value="ECO:0007669"/>
    <property type="project" value="TreeGrafter"/>
</dbReference>
<dbReference type="SUPFAM" id="SSF48613">
    <property type="entry name" value="Heme oxygenase-like"/>
    <property type="match status" value="1"/>
</dbReference>
<gene>
    <name evidence="4" type="ORF">LOTGIDRAFT_172621</name>
</gene>
<dbReference type="PANTHER" id="PTHR10720">
    <property type="entry name" value="HEME OXYGENASE"/>
    <property type="match status" value="1"/>
</dbReference>
<evidence type="ECO:0000256" key="3">
    <source>
        <dbReference type="ARBA" id="ARBA00023004"/>
    </source>
</evidence>
<name>V4AVZ7_LOTGI</name>
<dbReference type="RefSeq" id="XP_009047759.1">
    <property type="nucleotide sequence ID" value="XM_009049511.1"/>
</dbReference>
<dbReference type="EMBL" id="KB200467">
    <property type="protein sequence ID" value="ESP01588.1"/>
    <property type="molecule type" value="Genomic_DNA"/>
</dbReference>
<dbReference type="AlphaFoldDB" id="V4AVZ7"/>
<dbReference type="Gene3D" id="1.20.910.10">
    <property type="entry name" value="Heme oxygenase-like"/>
    <property type="match status" value="1"/>
</dbReference>
<keyword evidence="2" id="KW-0479">Metal-binding</keyword>
<evidence type="ECO:0000256" key="1">
    <source>
        <dbReference type="ARBA" id="ARBA00022617"/>
    </source>
</evidence>
<proteinExistence type="predicted"/>
<evidence type="ECO:0000256" key="2">
    <source>
        <dbReference type="ARBA" id="ARBA00022723"/>
    </source>
</evidence>
<dbReference type="InterPro" id="IPR016053">
    <property type="entry name" value="Haem_Oase-like"/>
</dbReference>